<dbReference type="InterPro" id="IPR002347">
    <property type="entry name" value="SDR_fam"/>
</dbReference>
<dbReference type="PANTHER" id="PTHR43976">
    <property type="entry name" value="SHORT CHAIN DEHYDROGENASE"/>
    <property type="match status" value="1"/>
</dbReference>
<dbReference type="SUPFAM" id="SSF51735">
    <property type="entry name" value="NAD(P)-binding Rossmann-fold domains"/>
    <property type="match status" value="1"/>
</dbReference>
<evidence type="ECO:0000313" key="5">
    <source>
        <dbReference type="Proteomes" id="UP000036850"/>
    </source>
</evidence>
<gene>
    <name evidence="4" type="ORF">AC626_18300</name>
</gene>
<reference evidence="5" key="1">
    <citation type="submission" date="2015-07" db="EMBL/GenBank/DDBJ databases">
        <title>Draft genome sequence of a Pseudoalteromonas rubra strain, OCN096, isolated from Kaneohe Bay, Oahu, Hawaii.</title>
        <authorList>
            <person name="Beurmann S."/>
            <person name="Ushijima B."/>
            <person name="Belcaid M."/>
            <person name="Callahan S.M."/>
            <person name="Aeby G.S."/>
        </authorList>
    </citation>
    <scope>NUCLEOTIDE SEQUENCE [LARGE SCALE GENOMIC DNA]</scope>
    <source>
        <strain evidence="5">OCN096</strain>
    </source>
</reference>
<dbReference type="GO" id="GO:0016491">
    <property type="term" value="F:oxidoreductase activity"/>
    <property type="evidence" value="ECO:0007669"/>
    <property type="project" value="UniProtKB-KW"/>
</dbReference>
<proteinExistence type="inferred from homology"/>
<dbReference type="PRINTS" id="PR00081">
    <property type="entry name" value="GDHRDH"/>
</dbReference>
<name>A0A0L0EQQ8_9GAMM</name>
<dbReference type="EMBL" id="LFZX01000173">
    <property type="protein sequence ID" value="KNC66223.1"/>
    <property type="molecule type" value="Genomic_DNA"/>
</dbReference>
<comment type="caution">
    <text evidence="4">The sequence shown here is derived from an EMBL/GenBank/DDBJ whole genome shotgun (WGS) entry which is preliminary data.</text>
</comment>
<evidence type="ECO:0000256" key="1">
    <source>
        <dbReference type="ARBA" id="ARBA00006484"/>
    </source>
</evidence>
<dbReference type="Pfam" id="PF00106">
    <property type="entry name" value="adh_short"/>
    <property type="match status" value="1"/>
</dbReference>
<organism evidence="4 5">
    <name type="scientific">Pseudoalteromonas rubra</name>
    <dbReference type="NCBI Taxonomy" id="43658"/>
    <lineage>
        <taxon>Bacteria</taxon>
        <taxon>Pseudomonadati</taxon>
        <taxon>Pseudomonadota</taxon>
        <taxon>Gammaproteobacteria</taxon>
        <taxon>Alteromonadales</taxon>
        <taxon>Pseudoalteromonadaceae</taxon>
        <taxon>Pseudoalteromonas</taxon>
    </lineage>
</organism>
<evidence type="ECO:0000313" key="4">
    <source>
        <dbReference type="EMBL" id="KNC66223.1"/>
    </source>
</evidence>
<dbReference type="Proteomes" id="UP000036850">
    <property type="component" value="Unassembled WGS sequence"/>
</dbReference>
<protein>
    <submittedName>
        <fullName evidence="4">Oxidoreductase</fullName>
    </submittedName>
</protein>
<evidence type="ECO:0000256" key="3">
    <source>
        <dbReference type="RuleBase" id="RU000363"/>
    </source>
</evidence>
<comment type="similarity">
    <text evidence="1 3">Belongs to the short-chain dehydrogenases/reductases (SDR) family.</text>
</comment>
<dbReference type="Gene3D" id="3.40.50.720">
    <property type="entry name" value="NAD(P)-binding Rossmann-like Domain"/>
    <property type="match status" value="1"/>
</dbReference>
<dbReference type="PRINTS" id="PR00080">
    <property type="entry name" value="SDRFAMILY"/>
</dbReference>
<dbReference type="PANTHER" id="PTHR43976:SF16">
    <property type="entry name" value="SHORT-CHAIN DEHYDROGENASE_REDUCTASE FAMILY PROTEIN"/>
    <property type="match status" value="1"/>
</dbReference>
<sequence>MTKSILITGCSTGIGYYCAKALHHSGFRVVASVRNPEHLTRFEADGIPCILLDLADEASIKKGFDEAVALCDGKLDALFNNGAYGQPGAVEDLPTEVLRAQFETNLFGWHTLTRLAVAHMRNHGDDSRIIQNSSVLGLVALPYRGAYNASKFALEGLTDTLRMELNGSNIQVSLIEPGPVLSDFRRNARIAFEQHIEINSSAHKAEYEAQLARLNAQSAPQKFTLGPDAVYEKLVHALTANRAKPRYYVTFPTYLMGYLKRLLSSAWLDKILLKIDRIKKGAIGSFSFNRLT</sequence>
<dbReference type="InterPro" id="IPR051911">
    <property type="entry name" value="SDR_oxidoreductase"/>
</dbReference>
<dbReference type="PATRIC" id="fig|43658.6.peg.979"/>
<dbReference type="InterPro" id="IPR020904">
    <property type="entry name" value="Sc_DH/Rdtase_CS"/>
</dbReference>
<dbReference type="InterPro" id="IPR036291">
    <property type="entry name" value="NAD(P)-bd_dom_sf"/>
</dbReference>
<dbReference type="OrthoDB" id="9775296at2"/>
<accession>A0A0L0EQQ8</accession>
<dbReference type="AlphaFoldDB" id="A0A0L0EQQ8"/>
<dbReference type="NCBIfam" id="NF004649">
    <property type="entry name" value="PRK05993.1"/>
    <property type="match status" value="1"/>
</dbReference>
<evidence type="ECO:0000256" key="2">
    <source>
        <dbReference type="ARBA" id="ARBA00023002"/>
    </source>
</evidence>
<keyword evidence="2" id="KW-0560">Oxidoreductase</keyword>
<dbReference type="CDD" id="cd05374">
    <property type="entry name" value="17beta-HSD-like_SDR_c"/>
    <property type="match status" value="1"/>
</dbReference>
<dbReference type="PROSITE" id="PS00061">
    <property type="entry name" value="ADH_SHORT"/>
    <property type="match status" value="1"/>
</dbReference>